<reference evidence="4" key="1">
    <citation type="submission" date="2020-05" db="EMBL/GenBank/DDBJ databases">
        <authorList>
            <person name="Chiriac C."/>
            <person name="Salcher M."/>
            <person name="Ghai R."/>
            <person name="Kavagutti S V."/>
        </authorList>
    </citation>
    <scope>NUCLEOTIDE SEQUENCE</scope>
</reference>
<dbReference type="EMBL" id="CAFBLN010000064">
    <property type="protein sequence ID" value="CAB4877182.1"/>
    <property type="molecule type" value="Genomic_DNA"/>
</dbReference>
<sequence length="756" mass="76088">MVGKVLAGVLVVSSFAIVTTGAGASTTTLTKSSVARTAPTAHPNSSLDATQFQDPNPQLGDLFGYAVSLSADGNIAVVSAPQYGYNCPDPWSGNCSLEGAAYVFLRSTSGWVLATTLSPSDIAPHDGFGASVSITPTGSQIVVGGLGPNLGKAYIFMEPLNGWDASPSLQQTAELASSDLTIGLLGSHFGMSVSQSDDGETVVVSGKYQDAAGLRVAGEAWLYQAPTAGWRASGSLINDSRALLPSVSHEFGYFGWATAVSADGSRIFVGAPNAQRIYVFDRPTEGWTSSSAILNETVEIANPNSNCNSNGGGSCNDFFGQVIATSPSGDQIMVGAPGTTVGDNSVQGLVYAYHHIDNVWSLTSSLSAPDGGAYDQFGTAIALSSDGQTAFIGSPNHAVLDVITDTRIFKAGAAYSFSNMNDAGWSETQEINSPTPMPYANYGWTLSILSGGDYVIGAPAVSQPPPTANARRGSMQAKSRIAHAISKGTPGAAFARISTLIRARAQQPLTISNSSRIGAVGTSISLSTSGGSGTIAPTFAVTGAGCSISGARLSATLVATCVVTATNPANGNYLVAHSAPVSFHFSSPQSALKISNSKLSGAAGTAVKLTAKGGTGSGSLSFSVSGANCTLSGSSLNATGLAQCVVTATKAASASYGPAVSPTVKFTFALAAQAALKVSNSVKKGTVGTAVKLTASGGSGSGLLSFSVTGSGCAISGQLLTTTKAGNCSVKATKAASGIYAVAVSPAVVFTFTAKK</sequence>
<gene>
    <name evidence="4" type="ORF">UFOPK3381_01137</name>
</gene>
<keyword evidence="1" id="KW-0732">Signal</keyword>
<dbReference type="InterPro" id="IPR013517">
    <property type="entry name" value="FG-GAP"/>
</dbReference>
<protein>
    <submittedName>
        <fullName evidence="4">Unannotated protein</fullName>
    </submittedName>
</protein>
<dbReference type="InterPro" id="IPR028994">
    <property type="entry name" value="Integrin_alpha_N"/>
</dbReference>
<keyword evidence="2" id="KW-0677">Repeat</keyword>
<keyword evidence="3" id="KW-0325">Glycoprotein</keyword>
<dbReference type="AlphaFoldDB" id="A0A6J7E259"/>
<organism evidence="4">
    <name type="scientific">freshwater metagenome</name>
    <dbReference type="NCBI Taxonomy" id="449393"/>
    <lineage>
        <taxon>unclassified sequences</taxon>
        <taxon>metagenomes</taxon>
        <taxon>ecological metagenomes</taxon>
    </lineage>
</organism>
<evidence type="ECO:0000256" key="2">
    <source>
        <dbReference type="ARBA" id="ARBA00022737"/>
    </source>
</evidence>
<dbReference type="PANTHER" id="PTHR36220:SF1">
    <property type="entry name" value="GAMMA TUBULIN COMPLEX COMPONENT C-TERMINAL DOMAIN-CONTAINING PROTEIN"/>
    <property type="match status" value="1"/>
</dbReference>
<evidence type="ECO:0000256" key="3">
    <source>
        <dbReference type="ARBA" id="ARBA00023180"/>
    </source>
</evidence>
<dbReference type="SMART" id="SM00191">
    <property type="entry name" value="Int_alpha"/>
    <property type="match status" value="6"/>
</dbReference>
<dbReference type="SUPFAM" id="SSF75011">
    <property type="entry name" value="3-carboxy-cis,cis-mucoante lactonizing enzyme"/>
    <property type="match status" value="1"/>
</dbReference>
<dbReference type="Pfam" id="PF14312">
    <property type="entry name" value="FG-GAP_2"/>
    <property type="match status" value="2"/>
</dbReference>
<proteinExistence type="predicted"/>
<name>A0A6J7E259_9ZZZZ</name>
<accession>A0A6J7E259</accession>
<evidence type="ECO:0000256" key="1">
    <source>
        <dbReference type="ARBA" id="ARBA00022729"/>
    </source>
</evidence>
<evidence type="ECO:0000313" key="4">
    <source>
        <dbReference type="EMBL" id="CAB4877182.1"/>
    </source>
</evidence>
<dbReference type="Gene3D" id="2.130.10.130">
    <property type="entry name" value="Integrin alpha, N-terminal"/>
    <property type="match status" value="2"/>
</dbReference>
<dbReference type="PANTHER" id="PTHR36220">
    <property type="entry name" value="UNNAMED PRODUCT"/>
    <property type="match status" value="1"/>
</dbReference>
<dbReference type="InterPro" id="IPR013519">
    <property type="entry name" value="Int_alpha_beta-p"/>
</dbReference>